<evidence type="ECO:0000313" key="1">
    <source>
        <dbReference type="EMBL" id="OUO01350.1"/>
    </source>
</evidence>
<dbReference type="EMBL" id="NFII01000005">
    <property type="protein sequence ID" value="OUO01350.1"/>
    <property type="molecule type" value="Genomic_DNA"/>
</dbReference>
<gene>
    <name evidence="1" type="ORF">B5F97_06715</name>
</gene>
<reference evidence="2" key="1">
    <citation type="submission" date="2017-04" db="EMBL/GenBank/DDBJ databases">
        <title>Function of individual gut microbiota members based on whole genome sequencing of pure cultures obtained from chicken caecum.</title>
        <authorList>
            <person name="Medvecky M."/>
            <person name="Cejkova D."/>
            <person name="Polansky O."/>
            <person name="Karasova D."/>
            <person name="Kubasova T."/>
            <person name="Cizek A."/>
            <person name="Rychlik I."/>
        </authorList>
    </citation>
    <scope>NUCLEOTIDE SEQUENCE [LARGE SCALE GENOMIC DNA]</scope>
    <source>
        <strain evidence="2">An43</strain>
    </source>
</reference>
<comment type="caution">
    <text evidence="1">The sequence shown here is derived from an EMBL/GenBank/DDBJ whole genome shotgun (WGS) entry which is preliminary data.</text>
</comment>
<dbReference type="Pfam" id="PF12964">
    <property type="entry name" value="DUF3853"/>
    <property type="match status" value="1"/>
</dbReference>
<sequence>MNPTKAISVEALLDKAVLTMNGAELLELLHQAKRSETKEEIKYPPVDSYSNLPQFVTGIKALAQILGISVSTVSRMKADGLLDDAVFQNGKTVIFDTHKVLEILRVSNKKVKFNTKN</sequence>
<dbReference type="AlphaFoldDB" id="A0A1Y3Z170"/>
<organism evidence="1 2">
    <name type="scientific">Bacteroides clarus</name>
    <dbReference type="NCBI Taxonomy" id="626929"/>
    <lineage>
        <taxon>Bacteria</taxon>
        <taxon>Pseudomonadati</taxon>
        <taxon>Bacteroidota</taxon>
        <taxon>Bacteroidia</taxon>
        <taxon>Bacteroidales</taxon>
        <taxon>Bacteroidaceae</taxon>
        <taxon>Bacteroides</taxon>
    </lineage>
</organism>
<accession>A0A1Y3Z170</accession>
<name>A0A1Y3Z170_9BACE</name>
<dbReference type="InterPro" id="IPR024363">
    <property type="entry name" value="DUF3853"/>
</dbReference>
<dbReference type="RefSeq" id="WP_087425830.1">
    <property type="nucleotide sequence ID" value="NZ_NFII01000005.1"/>
</dbReference>
<protein>
    <recommendedName>
        <fullName evidence="3">DUF3853 family protein</fullName>
    </recommendedName>
</protein>
<evidence type="ECO:0000313" key="2">
    <source>
        <dbReference type="Proteomes" id="UP000195386"/>
    </source>
</evidence>
<evidence type="ECO:0008006" key="3">
    <source>
        <dbReference type="Google" id="ProtNLM"/>
    </source>
</evidence>
<dbReference type="Proteomes" id="UP000195386">
    <property type="component" value="Unassembled WGS sequence"/>
</dbReference>
<proteinExistence type="predicted"/>